<evidence type="ECO:0000313" key="3">
    <source>
        <dbReference type="Proteomes" id="UP000732619"/>
    </source>
</evidence>
<sequence length="93" mass="10777">MSFENKKECKKENNEESNEKINKGNFHEDVYVKNSKDYVSCDLSKSGGDGESEIPIDLEENDLNELALLGFFNDFALIDMGIHEFIREVYFEE</sequence>
<reference evidence="2" key="1">
    <citation type="submission" date="2019-04" db="EMBL/GenBank/DDBJ databases">
        <title>Evolution of Biomass-Degrading Anaerobic Consortia Revealed by Metagenomics.</title>
        <authorList>
            <person name="Peng X."/>
        </authorList>
    </citation>
    <scope>NUCLEOTIDE SEQUENCE</scope>
    <source>
        <strain evidence="2">SIG14</strain>
    </source>
</reference>
<name>A0A8T3VV91_METOL</name>
<gene>
    <name evidence="2" type="ORF">E7Z75_08705</name>
</gene>
<dbReference type="EMBL" id="SUTG01000056">
    <property type="protein sequence ID" value="MBE6513201.1"/>
    <property type="molecule type" value="Genomic_DNA"/>
</dbReference>
<feature type="region of interest" description="Disordered" evidence="1">
    <location>
        <begin position="1"/>
        <end position="22"/>
    </location>
</feature>
<evidence type="ECO:0000256" key="1">
    <source>
        <dbReference type="SAM" id="MobiDB-lite"/>
    </source>
</evidence>
<dbReference type="Proteomes" id="UP000732619">
    <property type="component" value="Unassembled WGS sequence"/>
</dbReference>
<evidence type="ECO:0000313" key="2">
    <source>
        <dbReference type="EMBL" id="MBE6513201.1"/>
    </source>
</evidence>
<proteinExistence type="predicted"/>
<dbReference type="AlphaFoldDB" id="A0A8T3VV91"/>
<accession>A0A8T3VV91</accession>
<comment type="caution">
    <text evidence="2">The sequence shown here is derived from an EMBL/GenBank/DDBJ whole genome shotgun (WGS) entry which is preliminary data.</text>
</comment>
<protein>
    <submittedName>
        <fullName evidence="2">Uncharacterized protein</fullName>
    </submittedName>
</protein>
<organism evidence="2 3">
    <name type="scientific">Methanobrevibacter olleyae</name>
    <dbReference type="NCBI Taxonomy" id="294671"/>
    <lineage>
        <taxon>Archaea</taxon>
        <taxon>Methanobacteriati</taxon>
        <taxon>Methanobacteriota</taxon>
        <taxon>Methanomada group</taxon>
        <taxon>Methanobacteria</taxon>
        <taxon>Methanobacteriales</taxon>
        <taxon>Methanobacteriaceae</taxon>
        <taxon>Methanobrevibacter</taxon>
    </lineage>
</organism>